<dbReference type="Proteomes" id="UP000248410">
    <property type="component" value="Chromosome"/>
</dbReference>
<dbReference type="OrthoDB" id="44169at2157"/>
<evidence type="ECO:0000313" key="3">
    <source>
        <dbReference type="Proteomes" id="UP000248410"/>
    </source>
</evidence>
<protein>
    <submittedName>
        <fullName evidence="2">Uncharacterized protein</fullName>
    </submittedName>
</protein>
<accession>A0A2U9IN92</accession>
<proteinExistence type="predicted"/>
<keyword evidence="1" id="KW-1133">Transmembrane helix</keyword>
<dbReference type="EMBL" id="CP029288">
    <property type="protein sequence ID" value="AWR97481.1"/>
    <property type="molecule type" value="Genomic_DNA"/>
</dbReference>
<keyword evidence="1" id="KW-0472">Membrane</keyword>
<keyword evidence="3" id="KW-1185">Reference proteome</keyword>
<dbReference type="GeneID" id="36837885"/>
<organism evidence="2 3">
    <name type="scientific">Acidianus sulfidivorans JP7</name>
    <dbReference type="NCBI Taxonomy" id="619593"/>
    <lineage>
        <taxon>Archaea</taxon>
        <taxon>Thermoproteota</taxon>
        <taxon>Thermoprotei</taxon>
        <taxon>Sulfolobales</taxon>
        <taxon>Sulfolobaceae</taxon>
        <taxon>Acidianus</taxon>
    </lineage>
</organism>
<dbReference type="AlphaFoldDB" id="A0A2U9IN92"/>
<feature type="transmembrane region" description="Helical" evidence="1">
    <location>
        <begin position="49"/>
        <end position="69"/>
    </location>
</feature>
<keyword evidence="1" id="KW-0812">Transmembrane</keyword>
<feature type="transmembrane region" description="Helical" evidence="1">
    <location>
        <begin position="12"/>
        <end position="37"/>
    </location>
</feature>
<reference evidence="2 3" key="1">
    <citation type="submission" date="2018-05" db="EMBL/GenBank/DDBJ databases">
        <title>Complete Genome Sequences of Extremely Thermoacidophilic, Metal-Mobilizing Type-Strain Members of the Archaeal Family Sulfolobaceae: Acidianus brierleyi DSM-1651T, Acidianus sulfidivorans DSM-18786T, Metallosphaera hakonensis DSM-7519T, and Metallosphaera prunae DSM-10039T.</title>
        <authorList>
            <person name="Counts J.A."/>
            <person name="Kelly R.M."/>
        </authorList>
    </citation>
    <scope>NUCLEOTIDE SEQUENCE [LARGE SCALE GENOMIC DNA]</scope>
    <source>
        <strain evidence="2 3">JP7</strain>
    </source>
</reference>
<dbReference type="KEGG" id="asul:DFR86_07910"/>
<evidence type="ECO:0000256" key="1">
    <source>
        <dbReference type="SAM" id="Phobius"/>
    </source>
</evidence>
<dbReference type="RefSeq" id="WP_110380371.1">
    <property type="nucleotide sequence ID" value="NZ_CP029288.2"/>
</dbReference>
<evidence type="ECO:0000313" key="2">
    <source>
        <dbReference type="EMBL" id="AWR97481.1"/>
    </source>
</evidence>
<name>A0A2U9IN92_9CREN</name>
<gene>
    <name evidence="2" type="ORF">DFR86_07910</name>
</gene>
<sequence>MKLLLILNKYSGAAVLLLISVIGRLMSIPWLYQFLYYLFTLPDYSFEGLMINIGIIFLLVIIIVPLAIVKGIISLYNLKNNL</sequence>